<protein>
    <submittedName>
        <fullName evidence="1">Uncharacterized protein</fullName>
    </submittedName>
</protein>
<reference evidence="1 2" key="1">
    <citation type="journal article" date="2020" name="BMC Genomics">
        <title>Intraspecific diversification of the crop wild relative Brassica cretica Lam. using demographic model selection.</title>
        <authorList>
            <person name="Kioukis A."/>
            <person name="Michalopoulou V.A."/>
            <person name="Briers L."/>
            <person name="Pirintsos S."/>
            <person name="Studholme D.J."/>
            <person name="Pavlidis P."/>
            <person name="Sarris P.F."/>
        </authorList>
    </citation>
    <scope>NUCLEOTIDE SEQUENCE [LARGE SCALE GENOMIC DNA]</scope>
    <source>
        <strain evidence="2">cv. PFS-1207/04</strain>
    </source>
</reference>
<evidence type="ECO:0000313" key="2">
    <source>
        <dbReference type="Proteomes" id="UP000266723"/>
    </source>
</evidence>
<evidence type="ECO:0000313" key="1">
    <source>
        <dbReference type="EMBL" id="KAF3543026.1"/>
    </source>
</evidence>
<proteinExistence type="predicted"/>
<name>A0ABQ7BU86_BRACR</name>
<keyword evidence="2" id="KW-1185">Reference proteome</keyword>
<dbReference type="EMBL" id="QGKV02000832">
    <property type="protein sequence ID" value="KAF3543026.1"/>
    <property type="molecule type" value="Genomic_DNA"/>
</dbReference>
<sequence>MLLDLLRHVCFITDYCSTLEGDEGLTLNSKTLRKRSQRWKLKKDNKTKNRLEVTEQSDSAQEMKLHIHVPDGLPKSQEEVMEEEKS</sequence>
<comment type="caution">
    <text evidence="1">The sequence shown here is derived from an EMBL/GenBank/DDBJ whole genome shotgun (WGS) entry which is preliminary data.</text>
</comment>
<accession>A0ABQ7BU86</accession>
<organism evidence="1 2">
    <name type="scientific">Brassica cretica</name>
    <name type="common">Mustard</name>
    <dbReference type="NCBI Taxonomy" id="69181"/>
    <lineage>
        <taxon>Eukaryota</taxon>
        <taxon>Viridiplantae</taxon>
        <taxon>Streptophyta</taxon>
        <taxon>Embryophyta</taxon>
        <taxon>Tracheophyta</taxon>
        <taxon>Spermatophyta</taxon>
        <taxon>Magnoliopsida</taxon>
        <taxon>eudicotyledons</taxon>
        <taxon>Gunneridae</taxon>
        <taxon>Pentapetalae</taxon>
        <taxon>rosids</taxon>
        <taxon>malvids</taxon>
        <taxon>Brassicales</taxon>
        <taxon>Brassicaceae</taxon>
        <taxon>Brassiceae</taxon>
        <taxon>Brassica</taxon>
    </lineage>
</organism>
<gene>
    <name evidence="1" type="ORF">DY000_02005289</name>
</gene>
<dbReference type="Proteomes" id="UP000266723">
    <property type="component" value="Unassembled WGS sequence"/>
</dbReference>